<evidence type="ECO:0000313" key="2">
    <source>
        <dbReference type="Proteomes" id="UP000184267"/>
    </source>
</evidence>
<comment type="caution">
    <text evidence="1">The sequence shown here is derived from an EMBL/GenBank/DDBJ whole genome shotgun (WGS) entry which is preliminary data.</text>
</comment>
<dbReference type="OrthoDB" id="2753193at2759"/>
<evidence type="ECO:0000313" key="1">
    <source>
        <dbReference type="EMBL" id="OJT02668.1"/>
    </source>
</evidence>
<accession>A0A1M2V517</accession>
<dbReference type="EMBL" id="MNAD01001653">
    <property type="protein sequence ID" value="OJT02668.1"/>
    <property type="molecule type" value="Genomic_DNA"/>
</dbReference>
<sequence>MEKLRIADEMASLTKEYLDRAEKSVNPDNLAKWKEAETLWKANVVDITKHNGLDNPYEPPEDASLTTEDILAQLNRERAAEAPGEKERSRLQARLDTYRERADACREKYDNTIQAVIDTTVGDVVFPDRDTADDLANGIPATAKAKGKAAASAEKKRSQTVNGMLGTLDQATFRLPSDCHNTLRRHPTMAEYLKIERALREGQANEALDALRLHLTTYLALKVRKTQSTGIINNTEADRRLQEKREVIDMWKAKYRDVRHVLLVLGMSDADKTYKILHDDDCKPFTLLVSEVKGGESYKQPTWIWGDFTWAERLEPGEVRTFVGHATRAHWFRHSALKTRWEEEVNVRLEEMWRTLAFCSHEEQRWLARAADLETKGAGLAGTCVGARR</sequence>
<organism evidence="1 2">
    <name type="scientific">Trametes pubescens</name>
    <name type="common">White-rot fungus</name>
    <dbReference type="NCBI Taxonomy" id="154538"/>
    <lineage>
        <taxon>Eukaryota</taxon>
        <taxon>Fungi</taxon>
        <taxon>Dikarya</taxon>
        <taxon>Basidiomycota</taxon>
        <taxon>Agaricomycotina</taxon>
        <taxon>Agaricomycetes</taxon>
        <taxon>Polyporales</taxon>
        <taxon>Polyporaceae</taxon>
        <taxon>Trametes</taxon>
    </lineage>
</organism>
<protein>
    <submittedName>
        <fullName evidence="1">Uncharacterized protein</fullName>
    </submittedName>
</protein>
<dbReference type="AlphaFoldDB" id="A0A1M2V517"/>
<keyword evidence="2" id="KW-1185">Reference proteome</keyword>
<reference evidence="1 2" key="1">
    <citation type="submission" date="2016-10" db="EMBL/GenBank/DDBJ databases">
        <title>Genome sequence of the basidiomycete white-rot fungus Trametes pubescens.</title>
        <authorList>
            <person name="Makela M.R."/>
            <person name="Granchi Z."/>
            <person name="Peng M."/>
            <person name="De Vries R.P."/>
            <person name="Grigoriev I."/>
            <person name="Riley R."/>
            <person name="Hilden K."/>
        </authorList>
    </citation>
    <scope>NUCLEOTIDE SEQUENCE [LARGE SCALE GENOMIC DNA]</scope>
    <source>
        <strain evidence="1 2">FBCC735</strain>
    </source>
</reference>
<proteinExistence type="predicted"/>
<dbReference type="OMA" id="LAFCSHE"/>
<dbReference type="Proteomes" id="UP000184267">
    <property type="component" value="Unassembled WGS sequence"/>
</dbReference>
<name>A0A1M2V517_TRAPU</name>
<gene>
    <name evidence="1" type="ORF">TRAPUB_6790</name>
</gene>